<reference evidence="2 3" key="1">
    <citation type="journal article" date="2018" name="Sci. Rep.">
        <title>Raphidocelis subcapitata (=Pseudokirchneriella subcapitata) provides an insight into genome evolution and environmental adaptations in the Sphaeropleales.</title>
        <authorList>
            <person name="Suzuki S."/>
            <person name="Yamaguchi H."/>
            <person name="Nakajima N."/>
            <person name="Kawachi M."/>
        </authorList>
    </citation>
    <scope>NUCLEOTIDE SEQUENCE [LARGE SCALE GENOMIC DNA]</scope>
    <source>
        <strain evidence="2 3">NIES-35</strain>
    </source>
</reference>
<accession>A0A2V0NW15</accession>
<sequence length="339" mass="33979">MALCRAFLLQALVLGAAVGSASASARGLKQFLGGKGIGMTAQAVQVATPIPMGPAMLAPVNMAPIITGAVSPGAGVYPYPMTTPVAVGATMVDPKQKLASFVAGAAAAHGKGGGLPYGGAIAGATVMPGFIGAAPMFAGGIQYQYVPQQVNIPVPAAAAVAPAHTGPDMESLRSPLEALGDAIRDEANKTASSLRPNYQAAAGQARAEADKAMGEVRPHIEAFAKTARSFEPKHVSALGRIAGAAHNGTAQLPDVARIFDRANDVASAMRERVAAAMPTLPGRGPKPAAAAVAAQAYQPAVVMTPMPVTSVVPVVSSAVTMPAYIAKPKGKGFGGYLGK</sequence>
<evidence type="ECO:0000313" key="3">
    <source>
        <dbReference type="Proteomes" id="UP000247498"/>
    </source>
</evidence>
<dbReference type="EMBL" id="BDRX01000027">
    <property type="protein sequence ID" value="GBF91838.1"/>
    <property type="molecule type" value="Genomic_DNA"/>
</dbReference>
<keyword evidence="1" id="KW-0732">Signal</keyword>
<proteinExistence type="predicted"/>
<name>A0A2V0NW15_9CHLO</name>
<feature type="chain" id="PRO_5016075450" evidence="1">
    <location>
        <begin position="24"/>
        <end position="339"/>
    </location>
</feature>
<dbReference type="AlphaFoldDB" id="A0A2V0NW15"/>
<protein>
    <submittedName>
        <fullName evidence="2">Uncharacterized protein</fullName>
    </submittedName>
</protein>
<gene>
    <name evidence="2" type="ORF">Rsub_04943</name>
</gene>
<evidence type="ECO:0000313" key="2">
    <source>
        <dbReference type="EMBL" id="GBF91838.1"/>
    </source>
</evidence>
<feature type="signal peptide" evidence="1">
    <location>
        <begin position="1"/>
        <end position="23"/>
    </location>
</feature>
<keyword evidence="3" id="KW-1185">Reference proteome</keyword>
<dbReference type="Proteomes" id="UP000247498">
    <property type="component" value="Unassembled WGS sequence"/>
</dbReference>
<comment type="caution">
    <text evidence="2">The sequence shown here is derived from an EMBL/GenBank/DDBJ whole genome shotgun (WGS) entry which is preliminary data.</text>
</comment>
<organism evidence="2 3">
    <name type="scientific">Raphidocelis subcapitata</name>
    <dbReference type="NCBI Taxonomy" id="307507"/>
    <lineage>
        <taxon>Eukaryota</taxon>
        <taxon>Viridiplantae</taxon>
        <taxon>Chlorophyta</taxon>
        <taxon>core chlorophytes</taxon>
        <taxon>Chlorophyceae</taxon>
        <taxon>CS clade</taxon>
        <taxon>Sphaeropleales</taxon>
        <taxon>Selenastraceae</taxon>
        <taxon>Raphidocelis</taxon>
    </lineage>
</organism>
<evidence type="ECO:0000256" key="1">
    <source>
        <dbReference type="SAM" id="SignalP"/>
    </source>
</evidence>
<dbReference type="InParanoid" id="A0A2V0NW15"/>